<evidence type="ECO:0008006" key="3">
    <source>
        <dbReference type="Google" id="ProtNLM"/>
    </source>
</evidence>
<accession>A0A0F3QDD9</accession>
<dbReference type="EMBL" id="LAOI01000001">
    <property type="protein sequence ID" value="KJV90585.1"/>
    <property type="molecule type" value="Genomic_DNA"/>
</dbReference>
<dbReference type="Proteomes" id="UP000033661">
    <property type="component" value="Unassembled WGS sequence"/>
</dbReference>
<evidence type="ECO:0000313" key="1">
    <source>
        <dbReference type="EMBL" id="KJV90585.1"/>
    </source>
</evidence>
<reference evidence="1 2" key="1">
    <citation type="submission" date="2015-02" db="EMBL/GenBank/DDBJ databases">
        <title>Genome Sequencing of Rickettsiales.</title>
        <authorList>
            <person name="Daugherty S.C."/>
            <person name="Su Q."/>
            <person name="Abolude K."/>
            <person name="Beier-Sexton M."/>
            <person name="Carlyon J.A."/>
            <person name="Carter R."/>
            <person name="Day N.P."/>
            <person name="Dumler S.J."/>
            <person name="Dyachenko V."/>
            <person name="Godinez A."/>
            <person name="Kurtti T.J."/>
            <person name="Lichay M."/>
            <person name="Mullins K.E."/>
            <person name="Ott S."/>
            <person name="Pappas-Brown V."/>
            <person name="Paris D.H."/>
            <person name="Patel P."/>
            <person name="Richards A.L."/>
            <person name="Sadzewicz L."/>
            <person name="Sears K."/>
            <person name="Seidman D."/>
            <person name="Sengamalay N."/>
            <person name="Stenos J."/>
            <person name="Tallon L.J."/>
            <person name="Vincent G."/>
            <person name="Fraser C.M."/>
            <person name="Munderloh U."/>
            <person name="Dunning-Hotopp J.C."/>
        </authorList>
    </citation>
    <scope>NUCLEOTIDE SEQUENCE [LARGE SCALE GENOMIC DNA]</scope>
    <source>
        <strain evidence="1 2">RML An4</strain>
    </source>
</reference>
<gene>
    <name evidence="1" type="ORF">RBEAN4_1593</name>
</gene>
<dbReference type="RefSeq" id="WP_045799171.1">
    <property type="nucleotide sequence ID" value="NZ_LAOI01000001.1"/>
</dbReference>
<sequence>MPKFAKIDIGIEHIELILCYTLTRIKQDDIIEVEKLLQSKLNPKKRENVMKSIAHHWMQQGREEEKAIMAKNMKSIAHHWIQQGKEEAREEAKAEAKAVKLVNIKMQKEKVMMTKKMLKEGIPLESVIKITELSKADLER</sequence>
<dbReference type="AlphaFoldDB" id="A0A0F3QDD9"/>
<name>A0A0F3QDD9_RICBE</name>
<protein>
    <recommendedName>
        <fullName evidence="3">Transposase</fullName>
    </recommendedName>
</protein>
<evidence type="ECO:0000313" key="2">
    <source>
        <dbReference type="Proteomes" id="UP000033661"/>
    </source>
</evidence>
<keyword evidence="2" id="KW-1185">Reference proteome</keyword>
<comment type="caution">
    <text evidence="1">The sequence shown here is derived from an EMBL/GenBank/DDBJ whole genome shotgun (WGS) entry which is preliminary data.</text>
</comment>
<proteinExistence type="predicted"/>
<organism evidence="1 2">
    <name type="scientific">Rickettsia bellii str. RML An4</name>
    <dbReference type="NCBI Taxonomy" id="1359193"/>
    <lineage>
        <taxon>Bacteria</taxon>
        <taxon>Pseudomonadati</taxon>
        <taxon>Pseudomonadota</taxon>
        <taxon>Alphaproteobacteria</taxon>
        <taxon>Rickettsiales</taxon>
        <taxon>Rickettsiaceae</taxon>
        <taxon>Rickettsieae</taxon>
        <taxon>Rickettsia</taxon>
        <taxon>belli group</taxon>
    </lineage>
</organism>
<dbReference type="PATRIC" id="fig|1359193.3.peg.1545"/>